<feature type="compositionally biased region" description="Low complexity" evidence="1">
    <location>
        <begin position="534"/>
        <end position="558"/>
    </location>
</feature>
<protein>
    <submittedName>
        <fullName evidence="2">Unannotated protein</fullName>
    </submittedName>
</protein>
<feature type="region of interest" description="Disordered" evidence="1">
    <location>
        <begin position="529"/>
        <end position="579"/>
    </location>
</feature>
<feature type="region of interest" description="Disordered" evidence="1">
    <location>
        <begin position="400"/>
        <end position="422"/>
    </location>
</feature>
<dbReference type="EMBL" id="CAEZSR010000185">
    <property type="protein sequence ID" value="CAB4585618.1"/>
    <property type="molecule type" value="Genomic_DNA"/>
</dbReference>
<feature type="compositionally biased region" description="Basic and acidic residues" evidence="1">
    <location>
        <begin position="400"/>
        <end position="410"/>
    </location>
</feature>
<name>A0A6J6FMC5_9ZZZZ</name>
<evidence type="ECO:0000313" key="2">
    <source>
        <dbReference type="EMBL" id="CAB4585618.1"/>
    </source>
</evidence>
<sequence>MNDATPRCAVPGSSCRLLHLDTPGTRPVWAVLDAAGTRHFTGEITLHVDPSVRAWFQGGELYYAERDGDPSVAERLRAMDVLSDDDLSAGSVRLGEVVHLGRLFDRVPHLDRDRVELALEILTGEVVGEIADHLVEEITVASYRHHASGVVRWQKRPAVAVAAPADPAEPIEQVEQVEQIEDPADREIVAAWKASQVLGVLGVPAEPVAVAPVPEPVMARPVMARPVAEPVVIDAAVIEPATASVAPAETLVSEPTATPAFAAFAAPADQPAPLDILDAATATPVFAAPAFELSVADILAELSAELGTELGTGPGAEPGSVGSISDSISAPAFTAASTPTSAPVLQPALVAVLAMDAATSTVTEPEVVSATALAPDAHPDAPASDPAWQIDDRIDWQVDPPAHDPVHLDPADPDPVGHGTTADDPVVQLDLEQVLSRAPLQAFGLDDAAAVAPDDEIQAAVQAALAGIAAATRTGGDHETPSSLLQAALGDLEPHADPLRAVAAADPVVSGDVTAPLDTIAPVVLRPILPTRPGTTASPASEATGTAAADPAGAGTEGRPTGTPASTGGLRRLLGTRKP</sequence>
<organism evidence="2">
    <name type="scientific">freshwater metagenome</name>
    <dbReference type="NCBI Taxonomy" id="449393"/>
    <lineage>
        <taxon>unclassified sequences</taxon>
        <taxon>metagenomes</taxon>
        <taxon>ecological metagenomes</taxon>
    </lineage>
</organism>
<dbReference type="AlphaFoldDB" id="A0A6J6FMC5"/>
<gene>
    <name evidence="2" type="ORF">UFOPK1493_03389</name>
</gene>
<evidence type="ECO:0000256" key="1">
    <source>
        <dbReference type="SAM" id="MobiDB-lite"/>
    </source>
</evidence>
<reference evidence="2" key="1">
    <citation type="submission" date="2020-05" db="EMBL/GenBank/DDBJ databases">
        <authorList>
            <person name="Chiriac C."/>
            <person name="Salcher M."/>
            <person name="Ghai R."/>
            <person name="Kavagutti S V."/>
        </authorList>
    </citation>
    <scope>NUCLEOTIDE SEQUENCE</scope>
</reference>
<proteinExistence type="predicted"/>
<accession>A0A6J6FMC5</accession>